<gene>
    <name evidence="3" type="ORF">IAB00_05800</name>
</gene>
<dbReference type="InterPro" id="IPR024232">
    <property type="entry name" value="SpoIIIAH"/>
</dbReference>
<feature type="compositionally biased region" description="Acidic residues" evidence="1">
    <location>
        <begin position="77"/>
        <end position="88"/>
    </location>
</feature>
<evidence type="ECO:0000256" key="2">
    <source>
        <dbReference type="SAM" id="Phobius"/>
    </source>
</evidence>
<dbReference type="Proteomes" id="UP000824124">
    <property type="component" value="Unassembled WGS sequence"/>
</dbReference>
<proteinExistence type="predicted"/>
<evidence type="ECO:0000313" key="4">
    <source>
        <dbReference type="Proteomes" id="UP000824124"/>
    </source>
</evidence>
<dbReference type="EMBL" id="DVMH01000029">
    <property type="protein sequence ID" value="HIU10735.1"/>
    <property type="molecule type" value="Genomic_DNA"/>
</dbReference>
<keyword evidence="2" id="KW-1133">Transmembrane helix</keyword>
<dbReference type="InterPro" id="IPR038503">
    <property type="entry name" value="SpoIIIAH_sf"/>
</dbReference>
<dbReference type="Gene3D" id="1.10.287.4300">
    <property type="entry name" value="Stage III sporulation protein AH-like"/>
    <property type="match status" value="1"/>
</dbReference>
<comment type="caution">
    <text evidence="3">The sequence shown here is derived from an EMBL/GenBank/DDBJ whole genome shotgun (WGS) entry which is preliminary data.</text>
</comment>
<reference evidence="3" key="2">
    <citation type="journal article" date="2021" name="PeerJ">
        <title>Extensive microbial diversity within the chicken gut microbiome revealed by metagenomics and culture.</title>
        <authorList>
            <person name="Gilroy R."/>
            <person name="Ravi A."/>
            <person name="Getino M."/>
            <person name="Pursley I."/>
            <person name="Horton D.L."/>
            <person name="Alikhan N.F."/>
            <person name="Baker D."/>
            <person name="Gharbi K."/>
            <person name="Hall N."/>
            <person name="Watson M."/>
            <person name="Adriaenssens E.M."/>
            <person name="Foster-Nyarko E."/>
            <person name="Jarju S."/>
            <person name="Secka A."/>
            <person name="Antonio M."/>
            <person name="Oren A."/>
            <person name="Chaudhuri R.R."/>
            <person name="La Ragione R."/>
            <person name="Hildebrand F."/>
            <person name="Pallen M.J."/>
        </authorList>
    </citation>
    <scope>NUCLEOTIDE SEQUENCE</scope>
    <source>
        <strain evidence="3">2830</strain>
    </source>
</reference>
<evidence type="ECO:0000256" key="1">
    <source>
        <dbReference type="SAM" id="MobiDB-lite"/>
    </source>
</evidence>
<accession>A0A9D1HKI4</accession>
<organism evidence="3 4">
    <name type="scientific">Candidatus Avidehalobacter gallistercoris</name>
    <dbReference type="NCBI Taxonomy" id="2840694"/>
    <lineage>
        <taxon>Bacteria</taxon>
        <taxon>Bacillati</taxon>
        <taxon>Bacillota</taxon>
        <taxon>Clostridia</taxon>
        <taxon>Eubacteriales</taxon>
        <taxon>Peptococcaceae</taxon>
        <taxon>Peptococcaceae incertae sedis</taxon>
        <taxon>Candidatus Avidehalobacter</taxon>
    </lineage>
</organism>
<evidence type="ECO:0000313" key="3">
    <source>
        <dbReference type="EMBL" id="HIU10735.1"/>
    </source>
</evidence>
<keyword evidence="2" id="KW-0812">Transmembrane</keyword>
<dbReference type="AlphaFoldDB" id="A0A9D1HKI4"/>
<feature type="transmembrane region" description="Helical" evidence="2">
    <location>
        <begin position="20"/>
        <end position="40"/>
    </location>
</feature>
<feature type="region of interest" description="Disordered" evidence="1">
    <location>
        <begin position="70"/>
        <end position="104"/>
    </location>
</feature>
<sequence>MKIWEKQETGRLAGLKRLALNKWTLTFAVMLIMLSAYLGLEENERRLAQQDVLYVTDTLPYDVQKVSGEGTGKIELLDDGQETEDGQDMTDNNDKAEGNNTEPAVGDDLADLQQDLDKAGEFSVNSDSDFFINYRLEREKARSRQLELLQGLIDDSSTSETVREAAQQRIMSQAEAIEQELLLESLLVAKYGGEAAVFIQPAKINVVLSGGKETLSDSEAAKIAALVDNYTKIGYENVIVVLKE</sequence>
<dbReference type="Pfam" id="PF12685">
    <property type="entry name" value="SpoIIIAH"/>
    <property type="match status" value="1"/>
</dbReference>
<name>A0A9D1HKI4_9FIRM</name>
<protein>
    <submittedName>
        <fullName evidence="3">SpoIIIAH-like family protein</fullName>
    </submittedName>
</protein>
<reference evidence="3" key="1">
    <citation type="submission" date="2020-10" db="EMBL/GenBank/DDBJ databases">
        <authorList>
            <person name="Gilroy R."/>
        </authorList>
    </citation>
    <scope>NUCLEOTIDE SEQUENCE</scope>
    <source>
        <strain evidence="3">2830</strain>
    </source>
</reference>
<keyword evidence="2" id="KW-0472">Membrane</keyword>